<keyword evidence="2" id="KW-1133">Transmembrane helix</keyword>
<dbReference type="SUPFAM" id="SSF89392">
    <property type="entry name" value="Prokaryotic lipoproteins and lipoprotein localization factors"/>
    <property type="match status" value="1"/>
</dbReference>
<sequence>MGQLYPLTQNDEGVDSMFKNRLLVSHQKVPRPTYSIPLIIFAFLFSLLFSTYACAEEIENKTEMLVAKRLQQRYDSMKSLSFNFYQHTTAGVGGRPKVGEGQARFLKSTRTAFMRWDYLAPEEQVLTSDGEFFSMYFKELRQMIVTPAKNLESDITYSFFTGKGTLKKDFFLYPADANIAAELVESEKRQIIKLVPKKTQSQVQDIHVWVNTNSLITRMQIRDHFGTITVLSLSDIEIDSIADTIESLKDFSFTPPVGTEIIKQ</sequence>
<dbReference type="PANTHER" id="PTHR35869">
    <property type="entry name" value="OUTER-MEMBRANE LIPOPROTEIN CARRIER PROTEIN"/>
    <property type="match status" value="1"/>
</dbReference>
<protein>
    <recommendedName>
        <fullName evidence="5">Outer membrane lipoprotein carrier protein LolA</fullName>
    </recommendedName>
</protein>
<dbReference type="Gene3D" id="2.50.20.10">
    <property type="entry name" value="Lipoprotein localisation LolA/LolB/LppX"/>
    <property type="match status" value="1"/>
</dbReference>
<keyword evidence="2" id="KW-0812">Transmembrane</keyword>
<dbReference type="Pfam" id="PF03548">
    <property type="entry name" value="LolA"/>
    <property type="match status" value="1"/>
</dbReference>
<keyword evidence="1" id="KW-0732">Signal</keyword>
<organism evidence="3 4">
    <name type="scientific">Desulfotalea psychrophila (strain LSv54 / DSM 12343)</name>
    <dbReference type="NCBI Taxonomy" id="177439"/>
    <lineage>
        <taxon>Bacteria</taxon>
        <taxon>Pseudomonadati</taxon>
        <taxon>Thermodesulfobacteriota</taxon>
        <taxon>Desulfobulbia</taxon>
        <taxon>Desulfobulbales</taxon>
        <taxon>Desulfocapsaceae</taxon>
        <taxon>Desulfotalea</taxon>
    </lineage>
</organism>
<proteinExistence type="predicted"/>
<keyword evidence="2" id="KW-0472">Membrane</keyword>
<dbReference type="AlphaFoldDB" id="Q6AJA5"/>
<dbReference type="HOGENOM" id="CLU_087560_2_0_7"/>
<dbReference type="EMBL" id="CR522870">
    <property type="protein sequence ID" value="CAG37575.1"/>
    <property type="molecule type" value="Genomic_DNA"/>
</dbReference>
<evidence type="ECO:0000256" key="1">
    <source>
        <dbReference type="ARBA" id="ARBA00022729"/>
    </source>
</evidence>
<accession>Q6AJA5</accession>
<dbReference type="InterPro" id="IPR029046">
    <property type="entry name" value="LolA/LolB/LppX"/>
</dbReference>
<dbReference type="eggNOG" id="COG2834">
    <property type="taxonomic scope" value="Bacteria"/>
</dbReference>
<keyword evidence="4" id="KW-1185">Reference proteome</keyword>
<reference evidence="4" key="1">
    <citation type="journal article" date="2004" name="Environ. Microbiol.">
        <title>The genome of Desulfotalea psychrophila, a sulfate-reducing bacterium from permanently cold Arctic sediments.</title>
        <authorList>
            <person name="Rabus R."/>
            <person name="Ruepp A."/>
            <person name="Frickey T."/>
            <person name="Rattei T."/>
            <person name="Fartmann B."/>
            <person name="Stark M."/>
            <person name="Bauer M."/>
            <person name="Zibat A."/>
            <person name="Lombardot T."/>
            <person name="Becker I."/>
            <person name="Amann J."/>
            <person name="Gellner K."/>
            <person name="Teeling H."/>
            <person name="Leuschner W.D."/>
            <person name="Gloeckner F.-O."/>
            <person name="Lupas A.N."/>
            <person name="Amann R."/>
            <person name="Klenk H.-P."/>
        </authorList>
    </citation>
    <scope>NUCLEOTIDE SEQUENCE [LARGE SCALE GENOMIC DNA]</scope>
    <source>
        <strain evidence="4">DSM 12343 / LSv54</strain>
    </source>
</reference>
<name>Q6AJA5_DESPS</name>
<evidence type="ECO:0000313" key="4">
    <source>
        <dbReference type="Proteomes" id="UP000000602"/>
    </source>
</evidence>
<feature type="transmembrane region" description="Helical" evidence="2">
    <location>
        <begin position="34"/>
        <end position="55"/>
    </location>
</feature>
<evidence type="ECO:0008006" key="5">
    <source>
        <dbReference type="Google" id="ProtNLM"/>
    </source>
</evidence>
<evidence type="ECO:0000313" key="3">
    <source>
        <dbReference type="EMBL" id="CAG37575.1"/>
    </source>
</evidence>
<evidence type="ECO:0000256" key="2">
    <source>
        <dbReference type="SAM" id="Phobius"/>
    </source>
</evidence>
<gene>
    <name evidence="3" type="ordered locus">DP2846</name>
</gene>
<dbReference type="InterPro" id="IPR004564">
    <property type="entry name" value="OM_lipoprot_carrier_LolA-like"/>
</dbReference>
<dbReference type="PANTHER" id="PTHR35869:SF1">
    <property type="entry name" value="OUTER-MEMBRANE LIPOPROTEIN CARRIER PROTEIN"/>
    <property type="match status" value="1"/>
</dbReference>
<dbReference type="CDD" id="cd16325">
    <property type="entry name" value="LolA"/>
    <property type="match status" value="1"/>
</dbReference>
<dbReference type="Proteomes" id="UP000000602">
    <property type="component" value="Chromosome"/>
</dbReference>
<dbReference type="STRING" id="177439.DP2846"/>
<dbReference type="KEGG" id="dps:DP2846"/>